<dbReference type="Pfam" id="PF03031">
    <property type="entry name" value="NIF"/>
    <property type="match status" value="1"/>
</dbReference>
<comment type="similarity">
    <text evidence="1">Belongs to the TIM50 family.</text>
</comment>
<dbReference type="InterPro" id="IPR004274">
    <property type="entry name" value="FCP1_dom"/>
</dbReference>
<dbReference type="GO" id="GO:0015031">
    <property type="term" value="P:protein transport"/>
    <property type="evidence" value="ECO:0007669"/>
    <property type="project" value="UniProtKB-KW"/>
</dbReference>
<feature type="compositionally biased region" description="Basic residues" evidence="2">
    <location>
        <begin position="518"/>
        <end position="528"/>
    </location>
</feature>
<evidence type="ECO:0000313" key="5">
    <source>
        <dbReference type="Proteomes" id="UP000078343"/>
    </source>
</evidence>
<feature type="compositionally biased region" description="Low complexity" evidence="2">
    <location>
        <begin position="556"/>
        <end position="566"/>
    </location>
</feature>
<protein>
    <recommendedName>
        <fullName evidence="1">Mitochondrial import inner membrane translocase subunit TIM50</fullName>
    </recommendedName>
</protein>
<dbReference type="RefSeq" id="XP_018690210.1">
    <property type="nucleotide sequence ID" value="XM_018840463.1"/>
</dbReference>
<dbReference type="SMART" id="SM00577">
    <property type="entry name" value="CPDc"/>
    <property type="match status" value="1"/>
</dbReference>
<dbReference type="PANTHER" id="PTHR12210">
    <property type="entry name" value="DULLARD PROTEIN PHOSPHATASE"/>
    <property type="match status" value="1"/>
</dbReference>
<feature type="compositionally biased region" description="Polar residues" evidence="2">
    <location>
        <begin position="63"/>
        <end position="73"/>
    </location>
</feature>
<feature type="region of interest" description="Disordered" evidence="2">
    <location>
        <begin position="485"/>
        <end position="580"/>
    </location>
</feature>
<feature type="compositionally biased region" description="Low complexity" evidence="2">
    <location>
        <begin position="432"/>
        <end position="444"/>
    </location>
</feature>
<dbReference type="EMBL" id="LVYI01000008">
    <property type="protein sequence ID" value="OAP56843.1"/>
    <property type="molecule type" value="Genomic_DNA"/>
</dbReference>
<keyword evidence="1" id="KW-0811">Translocation</keyword>
<dbReference type="GO" id="GO:0005744">
    <property type="term" value="C:TIM23 mitochondrial import inner membrane translocase complex"/>
    <property type="evidence" value="ECO:0007669"/>
    <property type="project" value="UniProtKB-UniRule"/>
</dbReference>
<feature type="region of interest" description="Disordered" evidence="2">
    <location>
        <begin position="1"/>
        <end position="79"/>
    </location>
</feature>
<proteinExistence type="inferred from homology"/>
<dbReference type="InterPro" id="IPR023214">
    <property type="entry name" value="HAD_sf"/>
</dbReference>
<gene>
    <name evidence="4" type="ORF">AYL99_08955</name>
</gene>
<dbReference type="GeneID" id="30013123"/>
<feature type="domain" description="FCP1 homology" evidence="3">
    <location>
        <begin position="193"/>
        <end position="358"/>
    </location>
</feature>
<evidence type="ECO:0000256" key="1">
    <source>
        <dbReference type="RuleBase" id="RU365079"/>
    </source>
</evidence>
<comment type="caution">
    <text evidence="4">The sequence shown here is derived from an EMBL/GenBank/DDBJ whole genome shotgun (WGS) entry which is preliminary data.</text>
</comment>
<feature type="region of interest" description="Disordered" evidence="2">
    <location>
        <begin position="111"/>
        <end position="177"/>
    </location>
</feature>
<comment type="function">
    <text evidence="1">Essential component of the TIM23 complex, a complex that mediates the translocation of transit peptide-containing proteins across the mitochondrial inner membrane.</text>
</comment>
<dbReference type="PROSITE" id="PS50969">
    <property type="entry name" value="FCP1"/>
    <property type="match status" value="1"/>
</dbReference>
<keyword evidence="1" id="KW-0653">Protein transport</keyword>
<keyword evidence="1" id="KW-0813">Transport</keyword>
<feature type="compositionally biased region" description="Basic and acidic residues" evidence="2">
    <location>
        <begin position="1"/>
        <end position="20"/>
    </location>
</feature>
<accession>A0A178ZCD0</accession>
<evidence type="ECO:0000259" key="3">
    <source>
        <dbReference type="PROSITE" id="PS50969"/>
    </source>
</evidence>
<dbReference type="Gene3D" id="3.40.50.1000">
    <property type="entry name" value="HAD superfamily/HAD-like"/>
    <property type="match status" value="1"/>
</dbReference>
<dbReference type="InterPro" id="IPR050365">
    <property type="entry name" value="TIM50"/>
</dbReference>
<feature type="compositionally biased region" description="Polar residues" evidence="2">
    <location>
        <begin position="111"/>
        <end position="125"/>
    </location>
</feature>
<keyword evidence="1" id="KW-0809">Transit peptide</keyword>
<reference evidence="4 5" key="1">
    <citation type="submission" date="2016-04" db="EMBL/GenBank/DDBJ databases">
        <title>Draft genome of Fonsecaea erecta CBS 125763.</title>
        <authorList>
            <person name="Weiss V.A."/>
            <person name="Vicente V.A."/>
            <person name="Raittz R.T."/>
            <person name="Moreno L.F."/>
            <person name="De Souza E.M."/>
            <person name="Pedrosa F.O."/>
            <person name="Steffens M.B."/>
            <person name="Faoro H."/>
            <person name="Tadra-Sfeir M.Z."/>
            <person name="Najafzadeh M.J."/>
            <person name="Felipe M.S."/>
            <person name="Teixeira M."/>
            <person name="Sun J."/>
            <person name="Xi L."/>
            <person name="Gomes R."/>
            <person name="De Azevedo C.M."/>
            <person name="Salgado C.G."/>
            <person name="Da Silva M.B."/>
            <person name="Nascimento M.F."/>
            <person name="Queiroz-Telles F."/>
            <person name="Attili D.S."/>
            <person name="Gorbushina A."/>
        </authorList>
    </citation>
    <scope>NUCLEOTIDE SEQUENCE [LARGE SCALE GENOMIC DNA]</scope>
    <source>
        <strain evidence="4 5">CBS 125763</strain>
    </source>
</reference>
<comment type="subcellular location">
    <subcellularLocation>
        <location evidence="1">Mitochondrion inner membrane</location>
        <topology evidence="1">Single-pass membrane protein</topology>
    </subcellularLocation>
</comment>
<keyword evidence="5" id="KW-1185">Reference proteome</keyword>
<sequence length="580" mass="64831">MVRDGGDRYRPDYGRPHERPVTLSEGFQSQSGGAYDSYRPDRFAQLRQVDSWRPPRNDESHSRTATNSQSSHHISVDSAAVAHSRIQSFYYTPYQPLRVSDGTRERQIIQQAQSRFSITQPQDTPRYQLRERRPEQIAPYSTAAAGRRAQDGTSPVPRRSQPSGWTAEVESPPAPVASEEYKRRAALAPALRETPQKLLVILDLNGTLLVRPQRHRPKYIIVRPGVRKLLDYLFQNHVVMVYSSAKPENCAAMVNQFFHPTQRSAMAGVWARDKLGLSKLQYNSKVQVYKKLEPIWKDKKIGKKAGPGQKWDQSNTVLVDDSQLKGLAQPHNLLQIPEFFNDAPREGGQALLDWQREQEQIVYSVQQKLEELKWQVDVSRSIRQWQTGQRQAPGVVDETVDQKALQGTAGRELSPTPSIGSPVPSVGEHESSVSQQVQSLDASVQSDIENSKAYEPGGGFGDVNTAADVTFALDELEKHIDRSLNLNQNQDRGTHPAVGSSTATTGVAGPAVKDRVHPPRKAKKKKKPGMSNKVPKSQRKREIKAAAKERRRAKQQARAQAASAASARKEVRGGKKRPNL</sequence>
<name>A0A178ZCD0_9EURO</name>
<dbReference type="OrthoDB" id="1711508at2759"/>
<feature type="region of interest" description="Disordered" evidence="2">
    <location>
        <begin position="406"/>
        <end position="444"/>
    </location>
</feature>
<evidence type="ECO:0000256" key="2">
    <source>
        <dbReference type="SAM" id="MobiDB-lite"/>
    </source>
</evidence>
<organism evidence="4 5">
    <name type="scientific">Fonsecaea erecta</name>
    <dbReference type="NCBI Taxonomy" id="1367422"/>
    <lineage>
        <taxon>Eukaryota</taxon>
        <taxon>Fungi</taxon>
        <taxon>Dikarya</taxon>
        <taxon>Ascomycota</taxon>
        <taxon>Pezizomycotina</taxon>
        <taxon>Eurotiomycetes</taxon>
        <taxon>Chaetothyriomycetidae</taxon>
        <taxon>Chaetothyriales</taxon>
        <taxon>Herpotrichiellaceae</taxon>
        <taxon>Fonsecaea</taxon>
    </lineage>
</organism>
<dbReference type="SUPFAM" id="SSF56784">
    <property type="entry name" value="HAD-like"/>
    <property type="match status" value="1"/>
</dbReference>
<dbReference type="Proteomes" id="UP000078343">
    <property type="component" value="Unassembled WGS sequence"/>
</dbReference>
<dbReference type="AlphaFoldDB" id="A0A178ZCD0"/>
<dbReference type="InterPro" id="IPR036412">
    <property type="entry name" value="HAD-like_sf"/>
</dbReference>
<dbReference type="STRING" id="1367422.A0A178ZCD0"/>
<evidence type="ECO:0000313" key="4">
    <source>
        <dbReference type="EMBL" id="OAP56843.1"/>
    </source>
</evidence>
<comment type="subunit">
    <text evidence="1">Component of the TIM23 complex.</text>
</comment>
<keyword evidence="1" id="KW-0496">Mitochondrion</keyword>
<feature type="compositionally biased region" description="Basic and acidic residues" evidence="2">
    <location>
        <begin position="53"/>
        <end position="62"/>
    </location>
</feature>